<dbReference type="Proteomes" id="UP001293593">
    <property type="component" value="Unassembled WGS sequence"/>
</dbReference>
<evidence type="ECO:0000256" key="2">
    <source>
        <dbReference type="SAM" id="MobiDB-lite"/>
    </source>
</evidence>
<evidence type="ECO:0000256" key="1">
    <source>
        <dbReference type="SAM" id="Coils"/>
    </source>
</evidence>
<keyword evidence="1" id="KW-0175">Coiled coil</keyword>
<feature type="coiled-coil region" evidence="1">
    <location>
        <begin position="89"/>
        <end position="137"/>
    </location>
</feature>
<keyword evidence="4" id="KW-1185">Reference proteome</keyword>
<dbReference type="AlphaFoldDB" id="A0AAE1M4Z2"/>
<sequence length="401" mass="44484">MGKMSIVNFRRIQMSKVQMWILKDSRQTVFMQTFQEDGGNQKEIGREVISEETIRKLEEENDVLIQKEAISEDTIRNVKEENVMLIQKEAMLEESMNRLRTENDLLAKEQDTLKMRIAQLQSENNSMLQIKVGLEDKTNQLLNENSDLNLKVQSTKETVSYLNDDISRLKLQVAELEECRNILLLENQQLKENLSGLQTKIWNLEKSGSSLMNASAKDYASENQDLKSQIEAAQMLVEKLVAENAELVEKVNELYVERDQPRGAVELSGASGTDGLDESAKPNTVAIAVPESEGNMSDRELDSSGEAAVEGNSDTVNVGHVGGVISSSSLASEDPGEIVQIPLDDNDVRSPELQSAQNVEPDDELPLTDAPLIGAPFRLISFVAKYVSGADLVNQNSPNTS</sequence>
<name>A0AAE1M4Z2_9FABA</name>
<reference evidence="3" key="1">
    <citation type="submission" date="2023-10" db="EMBL/GenBank/DDBJ databases">
        <title>Chromosome-level genome of the transformable northern wattle, Acacia crassicarpa.</title>
        <authorList>
            <person name="Massaro I."/>
            <person name="Sinha N.R."/>
            <person name="Poethig S."/>
            <person name="Leichty A.R."/>
        </authorList>
    </citation>
    <scope>NUCLEOTIDE SEQUENCE</scope>
    <source>
        <strain evidence="3">Acra3RX</strain>
        <tissue evidence="3">Leaf</tissue>
    </source>
</reference>
<evidence type="ECO:0000313" key="3">
    <source>
        <dbReference type="EMBL" id="KAK4253417.1"/>
    </source>
</evidence>
<dbReference type="EMBL" id="JAWXYG010000016">
    <property type="protein sequence ID" value="KAK4253417.1"/>
    <property type="molecule type" value="Genomic_DNA"/>
</dbReference>
<protein>
    <submittedName>
        <fullName evidence="3">Uncharacterized protein</fullName>
    </submittedName>
</protein>
<feature type="region of interest" description="Disordered" evidence="2">
    <location>
        <begin position="293"/>
        <end position="315"/>
    </location>
</feature>
<organism evidence="3 4">
    <name type="scientific">Acacia crassicarpa</name>
    <name type="common">northern wattle</name>
    <dbReference type="NCBI Taxonomy" id="499986"/>
    <lineage>
        <taxon>Eukaryota</taxon>
        <taxon>Viridiplantae</taxon>
        <taxon>Streptophyta</taxon>
        <taxon>Embryophyta</taxon>
        <taxon>Tracheophyta</taxon>
        <taxon>Spermatophyta</taxon>
        <taxon>Magnoliopsida</taxon>
        <taxon>eudicotyledons</taxon>
        <taxon>Gunneridae</taxon>
        <taxon>Pentapetalae</taxon>
        <taxon>rosids</taxon>
        <taxon>fabids</taxon>
        <taxon>Fabales</taxon>
        <taxon>Fabaceae</taxon>
        <taxon>Caesalpinioideae</taxon>
        <taxon>mimosoid clade</taxon>
        <taxon>Acacieae</taxon>
        <taxon>Acacia</taxon>
    </lineage>
</organism>
<feature type="coiled-coil region" evidence="1">
    <location>
        <begin position="173"/>
        <end position="257"/>
    </location>
</feature>
<gene>
    <name evidence="3" type="ORF">QN277_010727</name>
</gene>
<accession>A0AAE1M4Z2</accession>
<comment type="caution">
    <text evidence="3">The sequence shown here is derived from an EMBL/GenBank/DDBJ whole genome shotgun (WGS) entry which is preliminary data.</text>
</comment>
<proteinExistence type="predicted"/>
<evidence type="ECO:0000313" key="4">
    <source>
        <dbReference type="Proteomes" id="UP001293593"/>
    </source>
</evidence>